<sequence length="331" mass="36287">MSSRDFTGQILRCAAQYLQNNAVQTLPSLKWGAETARLATPLLDACAVDVDTLGADFEAARGEFIDALLRSGASWGLPVTNNPGDARSEWFTFSKEQTETMIQAVKTRLGQQYTISHLGHAAVVLALLQTNPLDSSAPPSTALITPLPVNGRRFLKRELQEHRFGSCQAGAVVEFNDLASWAPATESPGGVQEALGKLSRHVKESYDYWLRNQFQLLLGISKDNFLSAFLSSSPMPFTGSSIPIFITDGLVDNYVPGHVATPDGEKLLDVESCVFGVDTYMSDILIRMDSWKGSTVLSVCYNEGCLQTETARQFLDLVARFMLAFIQEEHP</sequence>
<dbReference type="EMBL" id="JANJQO010002540">
    <property type="protein sequence ID" value="KAJ2966699.1"/>
    <property type="molecule type" value="Genomic_DNA"/>
</dbReference>
<organism evidence="1 2">
    <name type="scientific">Zarea fungicola</name>
    <dbReference type="NCBI Taxonomy" id="93591"/>
    <lineage>
        <taxon>Eukaryota</taxon>
        <taxon>Fungi</taxon>
        <taxon>Dikarya</taxon>
        <taxon>Ascomycota</taxon>
        <taxon>Pezizomycotina</taxon>
        <taxon>Sordariomycetes</taxon>
        <taxon>Hypocreomycetidae</taxon>
        <taxon>Hypocreales</taxon>
        <taxon>Cordycipitaceae</taxon>
        <taxon>Zarea</taxon>
    </lineage>
</organism>
<name>A0ACC1MK93_9HYPO</name>
<comment type="caution">
    <text evidence="1">The sequence shown here is derived from an EMBL/GenBank/DDBJ whole genome shotgun (WGS) entry which is preliminary data.</text>
</comment>
<protein>
    <submittedName>
        <fullName evidence="1">Uncharacterized protein</fullName>
    </submittedName>
</protein>
<dbReference type="Proteomes" id="UP001143910">
    <property type="component" value="Unassembled WGS sequence"/>
</dbReference>
<keyword evidence="2" id="KW-1185">Reference proteome</keyword>
<reference evidence="1" key="1">
    <citation type="submission" date="2022-08" db="EMBL/GenBank/DDBJ databases">
        <title>Genome Sequence of Lecanicillium fungicola.</title>
        <authorList>
            <person name="Buettner E."/>
        </authorList>
    </citation>
    <scope>NUCLEOTIDE SEQUENCE</scope>
    <source>
        <strain evidence="1">Babe33</strain>
    </source>
</reference>
<proteinExistence type="predicted"/>
<gene>
    <name evidence="1" type="ORF">NQ176_g10025</name>
</gene>
<evidence type="ECO:0000313" key="1">
    <source>
        <dbReference type="EMBL" id="KAJ2966699.1"/>
    </source>
</evidence>
<accession>A0ACC1MK93</accession>
<evidence type="ECO:0000313" key="2">
    <source>
        <dbReference type="Proteomes" id="UP001143910"/>
    </source>
</evidence>